<comment type="caution">
    <text evidence="5">The sequence shown here is derived from an EMBL/GenBank/DDBJ whole genome shotgun (WGS) entry which is preliminary data.</text>
</comment>
<feature type="signal peptide" evidence="4">
    <location>
        <begin position="1"/>
        <end position="24"/>
    </location>
</feature>
<dbReference type="InterPro" id="IPR006059">
    <property type="entry name" value="SBP"/>
</dbReference>
<evidence type="ECO:0000256" key="4">
    <source>
        <dbReference type="SAM" id="SignalP"/>
    </source>
</evidence>
<dbReference type="PANTHER" id="PTHR30061">
    <property type="entry name" value="MALTOSE-BINDING PERIPLASMIC PROTEIN"/>
    <property type="match status" value="1"/>
</dbReference>
<reference evidence="5 6" key="1">
    <citation type="submission" date="2021-06" db="EMBL/GenBank/DDBJ databases">
        <title>Faecalicatena sp. nov. isolated from porcine feces.</title>
        <authorList>
            <person name="Oh B.S."/>
            <person name="Lee J.H."/>
        </authorList>
    </citation>
    <scope>NUCLEOTIDE SEQUENCE [LARGE SCALE GENOMIC DNA]</scope>
    <source>
        <strain evidence="5 6">AGMB00832</strain>
    </source>
</reference>
<dbReference type="PANTHER" id="PTHR30061:SF50">
    <property type="entry name" value="MALTOSE_MALTODEXTRIN-BINDING PERIPLASMIC PROTEIN"/>
    <property type="match status" value="1"/>
</dbReference>
<dbReference type="RefSeq" id="WP_216241145.1">
    <property type="nucleotide sequence ID" value="NZ_JABACJ020000007.1"/>
</dbReference>
<proteinExistence type="inferred from homology"/>
<protein>
    <submittedName>
        <fullName evidence="5">ABC transporter substrate-binding protein</fullName>
    </submittedName>
</protein>
<feature type="chain" id="PRO_5045089460" evidence="4">
    <location>
        <begin position="25"/>
        <end position="438"/>
    </location>
</feature>
<evidence type="ECO:0000256" key="2">
    <source>
        <dbReference type="ARBA" id="ARBA00022448"/>
    </source>
</evidence>
<evidence type="ECO:0000313" key="5">
    <source>
        <dbReference type="EMBL" id="MBU3876130.1"/>
    </source>
</evidence>
<gene>
    <name evidence="5" type="ORF">HGO97_009930</name>
</gene>
<dbReference type="PROSITE" id="PS51257">
    <property type="entry name" value="PROKAR_LIPOPROTEIN"/>
    <property type="match status" value="1"/>
</dbReference>
<sequence length="438" mass="48808">MKNGKKRVLSFVLAAAMLAGTILTGCGSGKDSSTGDSKKDSKELNLWMHNGEAFVKETKKIAENFEKETGIKVNVQTFPYDAMSQKMKAAFTAGNEPDIIQGFGAWMPTYINQGLLAEVPDEMASKFETDYLQGAIDGYAKDGKYYGVPIEMNVEYGLFYYPDKVKEAGVEGAPATFEDVLKVAEYQAKYNGDVQEYGGLEFHNGDNFAALFLSWILQHGGSFWNEEQTQMVLTSDEAKESWQKLVDLVTVNKVTDTKHITEKMPTEQYFFANKAAQLVKGSWASAVGDELGNKDWAFTFMPPVAGDIPYFVVEAGWAYVVSENSSNKDAAWQFIEYCMQPEVEKEFNLGTGTISSLQEVIDDPTYMENEANVRVKDQYQYLQYANSVGPVQDMDFVKKTMLDTFDKATAGKVTTDEALAQMEKDINAHIDELIAQSK</sequence>
<evidence type="ECO:0000313" key="6">
    <source>
        <dbReference type="Proteomes" id="UP000723714"/>
    </source>
</evidence>
<name>A0ABS6D482_9FIRM</name>
<comment type="similarity">
    <text evidence="1">Belongs to the bacterial solute-binding protein 1 family.</text>
</comment>
<evidence type="ECO:0000256" key="3">
    <source>
        <dbReference type="ARBA" id="ARBA00022729"/>
    </source>
</evidence>
<dbReference type="CDD" id="cd14748">
    <property type="entry name" value="PBP2_UgpB"/>
    <property type="match status" value="1"/>
</dbReference>
<accession>A0ABS6D482</accession>
<keyword evidence="2" id="KW-0813">Transport</keyword>
<keyword evidence="3 4" id="KW-0732">Signal</keyword>
<keyword evidence="6" id="KW-1185">Reference proteome</keyword>
<evidence type="ECO:0000256" key="1">
    <source>
        <dbReference type="ARBA" id="ARBA00008520"/>
    </source>
</evidence>
<dbReference type="Pfam" id="PF13416">
    <property type="entry name" value="SBP_bac_8"/>
    <property type="match status" value="1"/>
</dbReference>
<dbReference type="EMBL" id="JABACJ020000007">
    <property type="protein sequence ID" value="MBU3876130.1"/>
    <property type="molecule type" value="Genomic_DNA"/>
</dbReference>
<organism evidence="5 6">
    <name type="scientific">Faecalicatena faecalis</name>
    <dbReference type="NCBI Taxonomy" id="2726362"/>
    <lineage>
        <taxon>Bacteria</taxon>
        <taxon>Bacillati</taxon>
        <taxon>Bacillota</taxon>
        <taxon>Clostridia</taxon>
        <taxon>Lachnospirales</taxon>
        <taxon>Lachnospiraceae</taxon>
        <taxon>Faecalicatena</taxon>
    </lineage>
</organism>
<dbReference type="Proteomes" id="UP000723714">
    <property type="component" value="Unassembled WGS sequence"/>
</dbReference>